<feature type="domain" description="Luciferase-like" evidence="2">
    <location>
        <begin position="11"/>
        <end position="271"/>
    </location>
</feature>
<dbReference type="Gene3D" id="3.20.20.30">
    <property type="entry name" value="Luciferase-like domain"/>
    <property type="match status" value="1"/>
</dbReference>
<dbReference type="PANTHER" id="PTHR43244:SF1">
    <property type="entry name" value="5,10-METHYLENETETRAHYDROMETHANOPTERIN REDUCTASE"/>
    <property type="match status" value="1"/>
</dbReference>
<keyword evidence="4" id="KW-1185">Reference proteome</keyword>
<sequence length="301" mass="31132">MVWATGTPEGFVADVADAERAGFAAVWTPQVFGWDALTLLALAAGATERIELGTAVMPIYPRHPLALAASALTTAAAADGRLTLGIGPSHRFIVEDIWGLTYDRPFSYTRDYLDALLPALAGEPTDVATELVTARTARPLDTPQAPEPPVLLAAMAPRMLALAAARCAGTITWLAGIGAIRDTIVPAITEAAAAASRPAPRVVAGLPICVTDNPRRARDRAAQQFAPYADVPAYRRVMAKDGATGPADVAVVGSAAEVADRLAELAEAGATDLMAMPFGDPAEEAATCEVLIGLAAEQSPA</sequence>
<dbReference type="InterPro" id="IPR036661">
    <property type="entry name" value="Luciferase-like_sf"/>
</dbReference>
<dbReference type="PANTHER" id="PTHR43244">
    <property type="match status" value="1"/>
</dbReference>
<proteinExistence type="predicted"/>
<dbReference type="InterPro" id="IPR050564">
    <property type="entry name" value="F420-G6PD/mer"/>
</dbReference>
<gene>
    <name evidence="3" type="ORF">SAMN04489712_12930</name>
</gene>
<protein>
    <submittedName>
        <fullName evidence="3">F420-dependent oxidoreductase, MSMEG_4879 family</fullName>
    </submittedName>
</protein>
<dbReference type="Proteomes" id="UP000236723">
    <property type="component" value="Unassembled WGS sequence"/>
</dbReference>
<dbReference type="NCBIfam" id="TIGR03564">
    <property type="entry name" value="F420_MSMEG_4879"/>
    <property type="match status" value="1"/>
</dbReference>
<dbReference type="InterPro" id="IPR019910">
    <property type="entry name" value="Lucif-like_OxRdtase_MSMEG_4879"/>
</dbReference>
<evidence type="ECO:0000313" key="4">
    <source>
        <dbReference type="Proteomes" id="UP000236723"/>
    </source>
</evidence>
<dbReference type="InterPro" id="IPR011251">
    <property type="entry name" value="Luciferase-like_dom"/>
</dbReference>
<accession>A0A1H6E1J5</accession>
<name>A0A1H6E1J5_9ACTN</name>
<evidence type="ECO:0000259" key="2">
    <source>
        <dbReference type="Pfam" id="PF00296"/>
    </source>
</evidence>
<dbReference type="SUPFAM" id="SSF51679">
    <property type="entry name" value="Bacterial luciferase-like"/>
    <property type="match status" value="1"/>
</dbReference>
<dbReference type="AlphaFoldDB" id="A0A1H6E1J5"/>
<dbReference type="Pfam" id="PF00296">
    <property type="entry name" value="Bac_luciferase"/>
    <property type="match status" value="1"/>
</dbReference>
<dbReference type="GO" id="GO:0016705">
    <property type="term" value="F:oxidoreductase activity, acting on paired donors, with incorporation or reduction of molecular oxygen"/>
    <property type="evidence" value="ECO:0007669"/>
    <property type="project" value="InterPro"/>
</dbReference>
<evidence type="ECO:0000313" key="3">
    <source>
        <dbReference type="EMBL" id="SEG91480.1"/>
    </source>
</evidence>
<keyword evidence="1" id="KW-0560">Oxidoreductase</keyword>
<evidence type="ECO:0000256" key="1">
    <source>
        <dbReference type="ARBA" id="ARBA00023002"/>
    </source>
</evidence>
<organism evidence="3 4">
    <name type="scientific">Thermomonospora echinospora</name>
    <dbReference type="NCBI Taxonomy" id="1992"/>
    <lineage>
        <taxon>Bacteria</taxon>
        <taxon>Bacillati</taxon>
        <taxon>Actinomycetota</taxon>
        <taxon>Actinomycetes</taxon>
        <taxon>Streptosporangiales</taxon>
        <taxon>Thermomonosporaceae</taxon>
        <taxon>Thermomonospora</taxon>
    </lineage>
</organism>
<dbReference type="EMBL" id="FNVO01000029">
    <property type="protein sequence ID" value="SEG91480.1"/>
    <property type="molecule type" value="Genomic_DNA"/>
</dbReference>
<reference evidence="4" key="1">
    <citation type="submission" date="2016-10" db="EMBL/GenBank/DDBJ databases">
        <authorList>
            <person name="Varghese N."/>
            <person name="Submissions S."/>
        </authorList>
    </citation>
    <scope>NUCLEOTIDE SEQUENCE [LARGE SCALE GENOMIC DNA]</scope>
    <source>
        <strain evidence="4">DSM 43163</strain>
    </source>
</reference>